<dbReference type="Proteomes" id="UP001501752">
    <property type="component" value="Unassembled WGS sequence"/>
</dbReference>
<dbReference type="EMBL" id="BAABIS010000001">
    <property type="protein sequence ID" value="GAA4851027.1"/>
    <property type="molecule type" value="Genomic_DNA"/>
</dbReference>
<keyword evidence="2" id="KW-1185">Reference proteome</keyword>
<accession>A0ABP9DRU5</accession>
<evidence type="ECO:0000313" key="1">
    <source>
        <dbReference type="EMBL" id="GAA4851027.1"/>
    </source>
</evidence>
<name>A0ABP9DRU5_9ACTN</name>
<sequence>MARRGPKAEQAYRERLAGWVRLPEAYLEPGERLFGVCDLGLDRYVRRELPRRYRVEKPPVPGREQARAKEGRGCLTVLLLPLQLLDVAGWVEELGDALFEKTFKGIRRAFHGRPFVGGWGSSAGRFVIAVRTGPLRHRAFRHNRALLAVTDRRVLLVDHDNGELMGVFGRAELHRTGVRRSRQPERVDLVFADGSLLAVVADSPADADALSALVRG</sequence>
<comment type="caution">
    <text evidence="1">The sequence shown here is derived from an EMBL/GenBank/DDBJ whole genome shotgun (WGS) entry which is preliminary data.</text>
</comment>
<protein>
    <submittedName>
        <fullName evidence="1">Uncharacterized protein</fullName>
    </submittedName>
</protein>
<organism evidence="1 2">
    <name type="scientific">Kitasatospora terrestris</name>
    <dbReference type="NCBI Taxonomy" id="258051"/>
    <lineage>
        <taxon>Bacteria</taxon>
        <taxon>Bacillati</taxon>
        <taxon>Actinomycetota</taxon>
        <taxon>Actinomycetes</taxon>
        <taxon>Kitasatosporales</taxon>
        <taxon>Streptomycetaceae</taxon>
        <taxon>Kitasatospora</taxon>
    </lineage>
</organism>
<proteinExistence type="predicted"/>
<evidence type="ECO:0000313" key="2">
    <source>
        <dbReference type="Proteomes" id="UP001501752"/>
    </source>
</evidence>
<gene>
    <name evidence="1" type="ORF">GCM10023235_30070</name>
</gene>
<reference evidence="2" key="1">
    <citation type="journal article" date="2019" name="Int. J. Syst. Evol. Microbiol.">
        <title>The Global Catalogue of Microorganisms (GCM) 10K type strain sequencing project: providing services to taxonomists for standard genome sequencing and annotation.</title>
        <authorList>
            <consortium name="The Broad Institute Genomics Platform"/>
            <consortium name="The Broad Institute Genome Sequencing Center for Infectious Disease"/>
            <person name="Wu L."/>
            <person name="Ma J."/>
        </authorList>
    </citation>
    <scope>NUCLEOTIDE SEQUENCE [LARGE SCALE GENOMIC DNA]</scope>
    <source>
        <strain evidence="2">JCM 13006</strain>
    </source>
</reference>
<dbReference type="RefSeq" id="WP_345697337.1">
    <property type="nucleotide sequence ID" value="NZ_BAABIS010000001.1"/>
</dbReference>